<reference evidence="3" key="1">
    <citation type="journal article" date="2019" name="Int. J. Syst. Evol. Microbiol.">
        <title>The Global Catalogue of Microorganisms (GCM) 10K type strain sequencing project: providing services to taxonomists for standard genome sequencing and annotation.</title>
        <authorList>
            <consortium name="The Broad Institute Genomics Platform"/>
            <consortium name="The Broad Institute Genome Sequencing Center for Infectious Disease"/>
            <person name="Wu L."/>
            <person name="Ma J."/>
        </authorList>
    </citation>
    <scope>NUCLEOTIDE SEQUENCE [LARGE SCALE GENOMIC DNA]</scope>
    <source>
        <strain evidence="3">JCM 17064</strain>
    </source>
</reference>
<proteinExistence type="predicted"/>
<evidence type="ECO:0000256" key="1">
    <source>
        <dbReference type="SAM" id="MobiDB-lite"/>
    </source>
</evidence>
<organism evidence="2 3">
    <name type="scientific">Flavobacterium cheonhonense</name>
    <dbReference type="NCBI Taxonomy" id="706185"/>
    <lineage>
        <taxon>Bacteria</taxon>
        <taxon>Pseudomonadati</taxon>
        <taxon>Bacteroidota</taxon>
        <taxon>Flavobacteriia</taxon>
        <taxon>Flavobacteriales</taxon>
        <taxon>Flavobacteriaceae</taxon>
        <taxon>Flavobacterium</taxon>
    </lineage>
</organism>
<sequence>MNIIEKFQNINPEMNIFSHMFNISYNDLIIESYEYKMGEDYFSKYLISYEKQNILDSFNDKQKDFLLINSEKWRFEFKKNIINKIDKLKESFLNSKQNPNLEVGFWHNYSNYKHKHLDNWLLIVQETNLVKEEIECLMIFFNFFNAYAQHFLTEEAEKFIKKKQEKEDEERDRYIRDEIKYWSNPDNCYNEGGGGDEWSDPDEFWT</sequence>
<gene>
    <name evidence="2" type="ORF">GCM10022386_25930</name>
</gene>
<evidence type="ECO:0000313" key="2">
    <source>
        <dbReference type="EMBL" id="GAA4038945.1"/>
    </source>
</evidence>
<protein>
    <submittedName>
        <fullName evidence="2">Uncharacterized protein</fullName>
    </submittedName>
</protein>
<evidence type="ECO:0000313" key="3">
    <source>
        <dbReference type="Proteomes" id="UP001500968"/>
    </source>
</evidence>
<feature type="compositionally biased region" description="Acidic residues" evidence="1">
    <location>
        <begin position="197"/>
        <end position="206"/>
    </location>
</feature>
<dbReference type="Proteomes" id="UP001500968">
    <property type="component" value="Unassembled WGS sequence"/>
</dbReference>
<accession>A0ABP7UAG0</accession>
<dbReference type="RefSeq" id="WP_324692079.1">
    <property type="nucleotide sequence ID" value="NZ_BAABCR010000021.1"/>
</dbReference>
<dbReference type="EMBL" id="BAABCR010000021">
    <property type="protein sequence ID" value="GAA4038945.1"/>
    <property type="molecule type" value="Genomic_DNA"/>
</dbReference>
<name>A0ABP7UAG0_9FLAO</name>
<comment type="caution">
    <text evidence="2">The sequence shown here is derived from an EMBL/GenBank/DDBJ whole genome shotgun (WGS) entry which is preliminary data.</text>
</comment>
<feature type="region of interest" description="Disordered" evidence="1">
    <location>
        <begin position="186"/>
        <end position="206"/>
    </location>
</feature>
<keyword evidence="3" id="KW-1185">Reference proteome</keyword>